<reference evidence="2" key="1">
    <citation type="submission" date="2023-07" db="EMBL/GenBank/DDBJ databases">
        <authorList>
            <consortium name="AG Swart"/>
            <person name="Singh M."/>
            <person name="Singh A."/>
            <person name="Seah K."/>
            <person name="Emmerich C."/>
        </authorList>
    </citation>
    <scope>NUCLEOTIDE SEQUENCE</scope>
    <source>
        <strain evidence="2">DP1</strain>
    </source>
</reference>
<organism evidence="2 3">
    <name type="scientific">Euplotes crassus</name>
    <dbReference type="NCBI Taxonomy" id="5936"/>
    <lineage>
        <taxon>Eukaryota</taxon>
        <taxon>Sar</taxon>
        <taxon>Alveolata</taxon>
        <taxon>Ciliophora</taxon>
        <taxon>Intramacronucleata</taxon>
        <taxon>Spirotrichea</taxon>
        <taxon>Hypotrichia</taxon>
        <taxon>Euplotida</taxon>
        <taxon>Euplotidae</taxon>
        <taxon>Moneuplotes</taxon>
    </lineage>
</organism>
<keyword evidence="3" id="KW-1185">Reference proteome</keyword>
<evidence type="ECO:0000313" key="2">
    <source>
        <dbReference type="EMBL" id="CAI2381483.1"/>
    </source>
</evidence>
<feature type="region of interest" description="Disordered" evidence="1">
    <location>
        <begin position="201"/>
        <end position="229"/>
    </location>
</feature>
<feature type="compositionally biased region" description="Polar residues" evidence="1">
    <location>
        <begin position="65"/>
        <end position="83"/>
    </location>
</feature>
<comment type="caution">
    <text evidence="2">The sequence shown here is derived from an EMBL/GenBank/DDBJ whole genome shotgun (WGS) entry which is preliminary data.</text>
</comment>
<dbReference type="EMBL" id="CAMPGE010023559">
    <property type="protein sequence ID" value="CAI2381483.1"/>
    <property type="molecule type" value="Genomic_DNA"/>
</dbReference>
<evidence type="ECO:0000256" key="1">
    <source>
        <dbReference type="SAM" id="MobiDB-lite"/>
    </source>
</evidence>
<dbReference type="AlphaFoldDB" id="A0AAD1XYY2"/>
<protein>
    <submittedName>
        <fullName evidence="2">Uncharacterized protein</fullName>
    </submittedName>
</protein>
<feature type="region of interest" description="Disordered" evidence="1">
    <location>
        <begin position="60"/>
        <end position="83"/>
    </location>
</feature>
<name>A0AAD1XYY2_EUPCR</name>
<evidence type="ECO:0000313" key="3">
    <source>
        <dbReference type="Proteomes" id="UP001295684"/>
    </source>
</evidence>
<accession>A0AAD1XYY2</accession>
<sequence length="595" mass="68511">MNYPSTTRNPVKYSQETTVNDPMAIMENPFSQEELSAMLYDDSDCNRSRQTVRENNHLKEADSKSLYNMSESGSDTVPENNHPVQDKNLNSLLFDTQGRFKPDLKNAPGSKNFIRGPDCMSYRTHNLPKQGIDHGQVVDRTEGLGIWKEVEFREAKAARNWPKGCATGVLHQHSLSQQHKLPNSTTPNKFLSPAEKRKILANSNSKENQDRSHKSPILTESEEVYKSQPKTRVFQKDVDLYCEENMDPNRNHDKGIYIVQRTKEFEKPQQAQEISIDSIEFTPKNRRNLHEGNCQRSGKELNELFSAKKQTTAKKHHRHISSISPLITETSKYRDEYDLSQEELIQNFISWKTNFETDVKEYSRTRKPFTNDIAQLSKLNEESLLIEDECQIDELPSFNLPRNLLISGTGKKSRFSKLPRAKNAFNYNERAKIIYGSQSASPSRSHADSSQKYSMMRTDTTIPIKISRTKTSKIGPSLKKQNLSVLKPVCLQPNNSDVWNETEYNSDSQSEVPETNRATPIFNKFREMTFGTREDPLSKRHQAINFEQMGKIKENIKKLRQQSMVFNLSASRSCERPSEQTTHRNAIFNLVFNIK</sequence>
<proteinExistence type="predicted"/>
<gene>
    <name evidence="2" type="ORF">ECRASSUSDP1_LOCUS22939</name>
</gene>
<dbReference type="Proteomes" id="UP001295684">
    <property type="component" value="Unassembled WGS sequence"/>
</dbReference>